<organism evidence="2 3">
    <name type="scientific">Dermatophagoides farinae</name>
    <name type="common">American house dust mite</name>
    <dbReference type="NCBI Taxonomy" id="6954"/>
    <lineage>
        <taxon>Eukaryota</taxon>
        <taxon>Metazoa</taxon>
        <taxon>Ecdysozoa</taxon>
        <taxon>Arthropoda</taxon>
        <taxon>Chelicerata</taxon>
        <taxon>Arachnida</taxon>
        <taxon>Acari</taxon>
        <taxon>Acariformes</taxon>
        <taxon>Sarcoptiformes</taxon>
        <taxon>Astigmata</taxon>
        <taxon>Psoroptidia</taxon>
        <taxon>Analgoidea</taxon>
        <taxon>Pyroglyphidae</taxon>
        <taxon>Dermatophagoidinae</taxon>
        <taxon>Dermatophagoides</taxon>
    </lineage>
</organism>
<feature type="transmembrane region" description="Helical" evidence="1">
    <location>
        <begin position="148"/>
        <end position="170"/>
    </location>
</feature>
<keyword evidence="1" id="KW-0472">Membrane</keyword>
<reference evidence="2" key="1">
    <citation type="submission" date="2013-05" db="EMBL/GenBank/DDBJ databases">
        <authorList>
            <person name="Yim A.K.Y."/>
            <person name="Chan T.F."/>
            <person name="Ji K.M."/>
            <person name="Liu X.Y."/>
            <person name="Zhou J.W."/>
            <person name="Li R.Q."/>
            <person name="Yang K.Y."/>
            <person name="Li J."/>
            <person name="Li M."/>
            <person name="Law P.T.W."/>
            <person name="Wu Y.L."/>
            <person name="Cai Z.L."/>
            <person name="Qin H."/>
            <person name="Bao Y."/>
            <person name="Leung R.K.K."/>
            <person name="Ng P.K.S."/>
            <person name="Zou J."/>
            <person name="Zhong X.J."/>
            <person name="Ran P.X."/>
            <person name="Zhong N.S."/>
            <person name="Liu Z.G."/>
            <person name="Tsui S.K.W."/>
        </authorList>
    </citation>
    <scope>NUCLEOTIDE SEQUENCE</scope>
    <source>
        <strain evidence="2">Derf</strain>
        <tissue evidence="2">Whole organism</tissue>
    </source>
</reference>
<protein>
    <submittedName>
        <fullName evidence="2">Uncharacterized protein</fullName>
    </submittedName>
</protein>
<proteinExistence type="predicted"/>
<gene>
    <name evidence="2" type="ORF">DERF_010713</name>
</gene>
<evidence type="ECO:0000256" key="1">
    <source>
        <dbReference type="SAM" id="Phobius"/>
    </source>
</evidence>
<feature type="transmembrane region" description="Helical" evidence="1">
    <location>
        <begin position="73"/>
        <end position="94"/>
    </location>
</feature>
<dbReference type="EMBL" id="ASGP02000005">
    <property type="protein sequence ID" value="KAH9505950.1"/>
    <property type="molecule type" value="Genomic_DNA"/>
</dbReference>
<evidence type="ECO:0000313" key="2">
    <source>
        <dbReference type="EMBL" id="KAH9505950.1"/>
    </source>
</evidence>
<name>A0A922HRD5_DERFA</name>
<evidence type="ECO:0000313" key="3">
    <source>
        <dbReference type="Proteomes" id="UP000790347"/>
    </source>
</evidence>
<reference evidence="2" key="2">
    <citation type="journal article" date="2022" name="Res Sq">
        <title>Comparative Genomics Reveals Insights into the Divergent Evolution of Astigmatic Mites and Household Pest Adaptations.</title>
        <authorList>
            <person name="Xiong Q."/>
            <person name="Wan A.T.-Y."/>
            <person name="Liu X.-Y."/>
            <person name="Fung C.S.-H."/>
            <person name="Xiao X."/>
            <person name="Malainual N."/>
            <person name="Hou J."/>
            <person name="Wang L."/>
            <person name="Wang M."/>
            <person name="Yang K."/>
            <person name="Cui Y."/>
            <person name="Leung E."/>
            <person name="Nong W."/>
            <person name="Shin S.-K."/>
            <person name="Au S."/>
            <person name="Jeong K.Y."/>
            <person name="Chew F.T."/>
            <person name="Hui J."/>
            <person name="Leung T.F."/>
            <person name="Tungtrongchitr A."/>
            <person name="Zhong N."/>
            <person name="Liu Z."/>
            <person name="Tsui S."/>
        </authorList>
    </citation>
    <scope>NUCLEOTIDE SEQUENCE</scope>
    <source>
        <strain evidence="2">Derf</strain>
        <tissue evidence="2">Whole organism</tissue>
    </source>
</reference>
<dbReference type="Proteomes" id="UP000790347">
    <property type="component" value="Unassembled WGS sequence"/>
</dbReference>
<keyword evidence="1" id="KW-1133">Transmembrane helix</keyword>
<sequence length="294" mass="36101">MITELINIHLFIGFTFSELKWKRWPHLCKCIILMAIYYYAFRLLDDYQKVAEIKVKQLNQNQFGTLIDFGSEYFFIMAFFSSYLFYFIHGYSLIRFARKLLQQTYNDFKMKKTNEIHSLHTIHTLAIHCDCFHRKISYFLIVNIFRDFIFTFIQLIVLIIHFTLETYWIYLDYDMDRILSKLFIEMHRQRQQQQQCKSTKKQQQLSSFTMNLKQLMIKQSPIDNDNEIIKKIGKYWHSFVYENIRHEIRLLEMSELYNEYFHFNIFNFFRLDQRFMIDLFAFAILNFVLIIQTA</sequence>
<dbReference type="AlphaFoldDB" id="A0A922HRD5"/>
<accession>A0A922HRD5</accession>
<comment type="caution">
    <text evidence="2">The sequence shown here is derived from an EMBL/GenBank/DDBJ whole genome shotgun (WGS) entry which is preliminary data.</text>
</comment>
<keyword evidence="3" id="KW-1185">Reference proteome</keyword>
<feature type="transmembrane region" description="Helical" evidence="1">
    <location>
        <begin position="24"/>
        <end position="41"/>
    </location>
</feature>
<feature type="transmembrane region" description="Helical" evidence="1">
    <location>
        <begin position="275"/>
        <end position="291"/>
    </location>
</feature>
<keyword evidence="1" id="KW-0812">Transmembrane</keyword>